<protein>
    <submittedName>
        <fullName evidence="3">Uncharacterized protein</fullName>
    </submittedName>
</protein>
<dbReference type="RefSeq" id="WP_131971157.1">
    <property type="nucleotide sequence ID" value="NZ_BAABXT010000001.1"/>
</dbReference>
<evidence type="ECO:0000313" key="3">
    <source>
        <dbReference type="EMBL" id="MSB48517.1"/>
    </source>
</evidence>
<organism evidence="3 4">
    <name type="scientific">Flavonifractor plautii</name>
    <name type="common">Fusobacterium plautii</name>
    <dbReference type="NCBI Taxonomy" id="292800"/>
    <lineage>
        <taxon>Bacteria</taxon>
        <taxon>Bacillati</taxon>
        <taxon>Bacillota</taxon>
        <taxon>Clostridia</taxon>
        <taxon>Eubacteriales</taxon>
        <taxon>Oscillospiraceae</taxon>
        <taxon>Flavonifractor</taxon>
    </lineage>
</organism>
<feature type="region of interest" description="Disordered" evidence="1">
    <location>
        <begin position="1"/>
        <end position="23"/>
    </location>
</feature>
<sequence>MTSIAERTTKTQERRAAPITGGSNEARYNSAINALRRKLIRLPTNRQTAFNNGVLCGMSKIKEVWGRDMEDLPADGAPHVKTRPRSASEKYQYAVGSLRRKVENARCSGRWREAYREGVMCAIAQIEKTWGPDPDGQAEPDPDADFWRAVL</sequence>
<dbReference type="EMBL" id="JAQLWV010000004">
    <property type="protein sequence ID" value="MDB7932281.1"/>
    <property type="molecule type" value="Genomic_DNA"/>
</dbReference>
<evidence type="ECO:0000313" key="2">
    <source>
        <dbReference type="EMBL" id="MDB7932281.1"/>
    </source>
</evidence>
<reference evidence="2" key="2">
    <citation type="submission" date="2023-01" db="EMBL/GenBank/DDBJ databases">
        <title>Human gut microbiome strain richness.</title>
        <authorList>
            <person name="Chen-Liaw A."/>
        </authorList>
    </citation>
    <scope>NUCLEOTIDE SEQUENCE</scope>
    <source>
        <strain evidence="2">1001287st1_F4_1001285I_161205</strain>
    </source>
</reference>
<comment type="caution">
    <text evidence="3">The sequence shown here is derived from an EMBL/GenBank/DDBJ whole genome shotgun (WGS) entry which is preliminary data.</text>
</comment>
<reference evidence="3 4" key="1">
    <citation type="journal article" date="2019" name="Nat. Med.">
        <title>A library of human gut bacterial isolates paired with longitudinal multiomics data enables mechanistic microbiome research.</title>
        <authorList>
            <person name="Poyet M."/>
            <person name="Groussin M."/>
            <person name="Gibbons S.M."/>
            <person name="Avila-Pacheco J."/>
            <person name="Jiang X."/>
            <person name="Kearney S.M."/>
            <person name="Perrotta A.R."/>
            <person name="Berdy B."/>
            <person name="Zhao S."/>
            <person name="Lieberman T.D."/>
            <person name="Swanson P.K."/>
            <person name="Smith M."/>
            <person name="Roesemann S."/>
            <person name="Alexander J.E."/>
            <person name="Rich S.A."/>
            <person name="Livny J."/>
            <person name="Vlamakis H."/>
            <person name="Clish C."/>
            <person name="Bullock K."/>
            <person name="Deik A."/>
            <person name="Scott J."/>
            <person name="Pierce K.A."/>
            <person name="Xavier R.J."/>
            <person name="Alm E.J."/>
        </authorList>
    </citation>
    <scope>NUCLEOTIDE SEQUENCE [LARGE SCALE GENOMIC DNA]</scope>
    <source>
        <strain evidence="3 4">BIOML-A5</strain>
    </source>
</reference>
<evidence type="ECO:0000313" key="4">
    <source>
        <dbReference type="Proteomes" id="UP000429811"/>
    </source>
</evidence>
<dbReference type="Proteomes" id="UP000429811">
    <property type="component" value="Unassembled WGS sequence"/>
</dbReference>
<evidence type="ECO:0000256" key="1">
    <source>
        <dbReference type="SAM" id="MobiDB-lite"/>
    </source>
</evidence>
<proteinExistence type="predicted"/>
<gene>
    <name evidence="3" type="ORF">GKE90_07350</name>
    <name evidence="2" type="ORF">PNE06_04260</name>
</gene>
<feature type="compositionally biased region" description="Basic and acidic residues" evidence="1">
    <location>
        <begin position="7"/>
        <end position="16"/>
    </location>
</feature>
<dbReference type="EMBL" id="WKPO01000008">
    <property type="protein sequence ID" value="MSB48517.1"/>
    <property type="molecule type" value="Genomic_DNA"/>
</dbReference>
<accession>A0A6I2RH74</accession>
<name>A0A6I2RH74_FLAPL</name>
<dbReference type="Proteomes" id="UP001211173">
    <property type="component" value="Unassembled WGS sequence"/>
</dbReference>
<dbReference type="AlphaFoldDB" id="A0A6I2RH74"/>